<feature type="non-terminal residue" evidence="2">
    <location>
        <position position="23"/>
    </location>
</feature>
<dbReference type="Proteomes" id="UP000708208">
    <property type="component" value="Unassembled WGS sequence"/>
</dbReference>
<feature type="region of interest" description="Disordered" evidence="1">
    <location>
        <begin position="1"/>
        <end position="23"/>
    </location>
</feature>
<evidence type="ECO:0000256" key="1">
    <source>
        <dbReference type="SAM" id="MobiDB-lite"/>
    </source>
</evidence>
<accession>A0A8J2PDY2</accession>
<organism evidence="2 3">
    <name type="scientific">Allacma fusca</name>
    <dbReference type="NCBI Taxonomy" id="39272"/>
    <lineage>
        <taxon>Eukaryota</taxon>
        <taxon>Metazoa</taxon>
        <taxon>Ecdysozoa</taxon>
        <taxon>Arthropoda</taxon>
        <taxon>Hexapoda</taxon>
        <taxon>Collembola</taxon>
        <taxon>Symphypleona</taxon>
        <taxon>Sminthuridae</taxon>
        <taxon>Allacma</taxon>
    </lineage>
</organism>
<keyword evidence="3" id="KW-1185">Reference proteome</keyword>
<sequence length="23" mass="2652">NVFTRRPVVTKNHKNSNCGKRPV</sequence>
<gene>
    <name evidence="2" type="ORF">AFUS01_LOCUS30400</name>
</gene>
<dbReference type="EMBL" id="CAJVCH010465725">
    <property type="protein sequence ID" value="CAG7819987.1"/>
    <property type="molecule type" value="Genomic_DNA"/>
</dbReference>
<evidence type="ECO:0000313" key="3">
    <source>
        <dbReference type="Proteomes" id="UP000708208"/>
    </source>
</evidence>
<reference evidence="2" key="1">
    <citation type="submission" date="2021-06" db="EMBL/GenBank/DDBJ databases">
        <authorList>
            <person name="Hodson N. C."/>
            <person name="Mongue J. A."/>
            <person name="Jaron S. K."/>
        </authorList>
    </citation>
    <scope>NUCLEOTIDE SEQUENCE</scope>
</reference>
<protein>
    <submittedName>
        <fullName evidence="2">Uncharacterized protein</fullName>
    </submittedName>
</protein>
<name>A0A8J2PDY2_9HEXA</name>
<evidence type="ECO:0000313" key="2">
    <source>
        <dbReference type="EMBL" id="CAG7819987.1"/>
    </source>
</evidence>
<proteinExistence type="predicted"/>
<comment type="caution">
    <text evidence="2">The sequence shown here is derived from an EMBL/GenBank/DDBJ whole genome shotgun (WGS) entry which is preliminary data.</text>
</comment>
<dbReference type="AlphaFoldDB" id="A0A8J2PDY2"/>